<proteinExistence type="predicted"/>
<evidence type="ECO:0000259" key="1">
    <source>
        <dbReference type="Pfam" id="PF00144"/>
    </source>
</evidence>
<dbReference type="Pfam" id="PF00144">
    <property type="entry name" value="Beta-lactamase"/>
    <property type="match status" value="1"/>
</dbReference>
<dbReference type="InterPro" id="IPR001466">
    <property type="entry name" value="Beta-lactam-related"/>
</dbReference>
<comment type="caution">
    <text evidence="2">The sequence shown here is derived from an EMBL/GenBank/DDBJ whole genome shotgun (WGS) entry which is preliminary data.</text>
</comment>
<dbReference type="Proteomes" id="UP000235916">
    <property type="component" value="Unassembled WGS sequence"/>
</dbReference>
<dbReference type="InterPro" id="IPR012338">
    <property type="entry name" value="Beta-lactam/transpept-like"/>
</dbReference>
<gene>
    <name evidence="2" type="ORF">C1O66_20805</name>
</gene>
<reference evidence="2 3" key="1">
    <citation type="submission" date="2018-01" db="EMBL/GenBank/DDBJ databases">
        <title>Draft genome sequence of Paucibacter aquatile CR182 isolated from freshwater of the Nakdong River.</title>
        <authorList>
            <person name="Choi A."/>
            <person name="Chung E.J."/>
        </authorList>
    </citation>
    <scope>NUCLEOTIDE SEQUENCE [LARGE SCALE GENOMIC DNA]</scope>
    <source>
        <strain evidence="2 3">CR182</strain>
    </source>
</reference>
<dbReference type="PANTHER" id="PTHR43283">
    <property type="entry name" value="BETA-LACTAMASE-RELATED"/>
    <property type="match status" value="1"/>
</dbReference>
<accession>A0A2N8KRT9</accession>
<dbReference type="InterPro" id="IPR050789">
    <property type="entry name" value="Diverse_Enzym_Activities"/>
</dbReference>
<dbReference type="RefSeq" id="WP_102769941.1">
    <property type="nucleotide sequence ID" value="NZ_POSP01000004.1"/>
</dbReference>
<dbReference type="GO" id="GO:0016787">
    <property type="term" value="F:hydrolase activity"/>
    <property type="evidence" value="ECO:0007669"/>
    <property type="project" value="UniProtKB-KW"/>
</dbReference>
<organism evidence="2 3">
    <name type="scientific">Kinneretia aquatilis</name>
    <dbReference type="NCBI Taxonomy" id="2070761"/>
    <lineage>
        <taxon>Bacteria</taxon>
        <taxon>Pseudomonadati</taxon>
        <taxon>Pseudomonadota</taxon>
        <taxon>Betaproteobacteria</taxon>
        <taxon>Burkholderiales</taxon>
        <taxon>Sphaerotilaceae</taxon>
        <taxon>Roseateles</taxon>
    </lineage>
</organism>
<dbReference type="EMBL" id="POSP01000004">
    <property type="protein sequence ID" value="PND36166.1"/>
    <property type="molecule type" value="Genomic_DNA"/>
</dbReference>
<evidence type="ECO:0000313" key="2">
    <source>
        <dbReference type="EMBL" id="PND36166.1"/>
    </source>
</evidence>
<name>A0A2N8KRT9_9BURK</name>
<dbReference type="SUPFAM" id="SSF56601">
    <property type="entry name" value="beta-lactamase/transpeptidase-like"/>
    <property type="match status" value="1"/>
</dbReference>
<dbReference type="OrthoDB" id="9814204at2"/>
<keyword evidence="3" id="KW-1185">Reference proteome</keyword>
<protein>
    <submittedName>
        <fullName evidence="2">Serine hydrolase</fullName>
    </submittedName>
</protein>
<feature type="domain" description="Beta-lactamase-related" evidence="1">
    <location>
        <begin position="97"/>
        <end position="379"/>
    </location>
</feature>
<evidence type="ECO:0000313" key="3">
    <source>
        <dbReference type="Proteomes" id="UP000235916"/>
    </source>
</evidence>
<dbReference type="Gene3D" id="3.40.710.10">
    <property type="entry name" value="DD-peptidase/beta-lactamase superfamily"/>
    <property type="match status" value="1"/>
</dbReference>
<dbReference type="AlphaFoldDB" id="A0A2N8KRT9"/>
<sequence>MVGLDTAVSAAPDEERLGRSLGYPVGQASNWFTSELVRVGSFTHQAEIPGLMNGSVHELAPSSQVMPLMRSAREPTIRWHVDALRNLSVDDYLARQRVMGLLVIKDGAVQIERYQYRRSAQDRFLSNSVAKSLVSLAIGLALQDGSIKSIEDPAERYVSSLAHSQFGRVSLRDLLRMASGARFSERYDGSDDLEYFGRVAAREGLELAAQQISERAAEPGQRFNYASADTIVLTLVLRAATGSSLSDYLQRRLWQPMGAESSALWRTDRQGVEIGSGNFNATLRDYGRLGWLLAHDGLRPDTGQQVLPREYVQEATDASRHPPQFAPGQATPYFGYGYQFWTFPGRARRFALLGVYGQMIFVDPALKLVMVQTSANAKPRAGDTSLGREADAFWRGLVAHYGGSW</sequence>
<dbReference type="PANTHER" id="PTHR43283:SF14">
    <property type="entry name" value="BLL8153 PROTEIN"/>
    <property type="match status" value="1"/>
</dbReference>
<keyword evidence="2" id="KW-0378">Hydrolase</keyword>